<name>A0A6J5B7Y5_9BURK</name>
<proteinExistence type="predicted"/>
<evidence type="ECO:0000313" key="2">
    <source>
        <dbReference type="EMBL" id="CAB3695889.1"/>
    </source>
</evidence>
<sequence length="409" mass="46508">MASNLSWLDHDAAAAQRSLRLLSFFDEREARDELGIGGIRDSIADQLFPGTSTIQTRLRYVFFVPWLFDQLEARSTASAAFPGAARAAEVRLLKALLENTSPDEPGVIGREAGGELKRFPSSVYWAALGTWGMRRARMSLQQYFALADRRHALRRTQRKRDDNEVHDGDPGGRAWDSQLVKLRPEDFPAGVGLELTREEAGFLLDRWRRQHPGSLLTWLALDLAQGGEMPEAENIWDHPRKPAFPPEIQVLIDDARRFNVLMHGAALLYNLQLAELERRYVGDVDLAAHYRAQLDAWAENELPACGAWDLEAFWKRVLGKGHTITESTREFVRTWLTLALRERAQIAESRACRELVEARERRLKDKRSRFANTAARSQWGGRAGLAPLGYRWAVASDFLREWHAGWRSA</sequence>
<evidence type="ECO:0000313" key="3">
    <source>
        <dbReference type="Proteomes" id="UP000494249"/>
    </source>
</evidence>
<evidence type="ECO:0000256" key="1">
    <source>
        <dbReference type="SAM" id="MobiDB-lite"/>
    </source>
</evidence>
<dbReference type="Proteomes" id="UP000494249">
    <property type="component" value="Unassembled WGS sequence"/>
</dbReference>
<dbReference type="EMBL" id="CADIKB010000014">
    <property type="protein sequence ID" value="CAB3695889.1"/>
    <property type="molecule type" value="Genomic_DNA"/>
</dbReference>
<feature type="compositionally biased region" description="Basic and acidic residues" evidence="1">
    <location>
        <begin position="159"/>
        <end position="170"/>
    </location>
</feature>
<dbReference type="AlphaFoldDB" id="A0A6J5B7Y5"/>
<reference evidence="2 3" key="1">
    <citation type="submission" date="2020-04" db="EMBL/GenBank/DDBJ databases">
        <authorList>
            <person name="De Canck E."/>
        </authorList>
    </citation>
    <scope>NUCLEOTIDE SEQUENCE [LARGE SCALE GENOMIC DNA]</scope>
    <source>
        <strain evidence="2 3">LMG 22037</strain>
    </source>
</reference>
<dbReference type="Pfam" id="PF19888">
    <property type="entry name" value="DUF6361"/>
    <property type="match status" value="1"/>
</dbReference>
<accession>A0A6J5B7Y5</accession>
<organism evidence="2 3">
    <name type="scientific">Paraburkholderia phenoliruptrix</name>
    <dbReference type="NCBI Taxonomy" id="252970"/>
    <lineage>
        <taxon>Bacteria</taxon>
        <taxon>Pseudomonadati</taxon>
        <taxon>Pseudomonadota</taxon>
        <taxon>Betaproteobacteria</taxon>
        <taxon>Burkholderiales</taxon>
        <taxon>Burkholderiaceae</taxon>
        <taxon>Paraburkholderia</taxon>
    </lineage>
</organism>
<gene>
    <name evidence="2" type="ORF">LMG22037_03226</name>
</gene>
<dbReference type="RefSeq" id="WP_035481963.1">
    <property type="nucleotide sequence ID" value="NZ_CADFGL010000014.1"/>
</dbReference>
<protein>
    <submittedName>
        <fullName evidence="2">Uncharacterized protein</fullName>
    </submittedName>
</protein>
<feature type="region of interest" description="Disordered" evidence="1">
    <location>
        <begin position="155"/>
        <end position="175"/>
    </location>
</feature>
<dbReference type="InterPro" id="IPR045941">
    <property type="entry name" value="DUF6361"/>
</dbReference>